<keyword evidence="3" id="KW-1185">Reference proteome</keyword>
<dbReference type="AlphaFoldDB" id="A0AAE0S3W8"/>
<dbReference type="EMBL" id="JAEAOA010001308">
    <property type="protein sequence ID" value="KAK3584780.1"/>
    <property type="molecule type" value="Genomic_DNA"/>
</dbReference>
<reference evidence="2" key="3">
    <citation type="submission" date="2023-05" db="EMBL/GenBank/DDBJ databases">
        <authorList>
            <person name="Smith C.H."/>
        </authorList>
    </citation>
    <scope>NUCLEOTIDE SEQUENCE</scope>
    <source>
        <strain evidence="2">CHS0354</strain>
        <tissue evidence="2">Mantle</tissue>
    </source>
</reference>
<accession>A0AAE0S3W8</accession>
<evidence type="ECO:0000256" key="1">
    <source>
        <dbReference type="SAM" id="Coils"/>
    </source>
</evidence>
<dbReference type="Proteomes" id="UP001195483">
    <property type="component" value="Unassembled WGS sequence"/>
</dbReference>
<evidence type="ECO:0000313" key="2">
    <source>
        <dbReference type="EMBL" id="KAK3584780.1"/>
    </source>
</evidence>
<evidence type="ECO:0000313" key="3">
    <source>
        <dbReference type="Proteomes" id="UP001195483"/>
    </source>
</evidence>
<proteinExistence type="predicted"/>
<organism evidence="2 3">
    <name type="scientific">Potamilus streckersoni</name>
    <dbReference type="NCBI Taxonomy" id="2493646"/>
    <lineage>
        <taxon>Eukaryota</taxon>
        <taxon>Metazoa</taxon>
        <taxon>Spiralia</taxon>
        <taxon>Lophotrochozoa</taxon>
        <taxon>Mollusca</taxon>
        <taxon>Bivalvia</taxon>
        <taxon>Autobranchia</taxon>
        <taxon>Heteroconchia</taxon>
        <taxon>Palaeoheterodonta</taxon>
        <taxon>Unionida</taxon>
        <taxon>Unionoidea</taxon>
        <taxon>Unionidae</taxon>
        <taxon>Ambleminae</taxon>
        <taxon>Lampsilini</taxon>
        <taxon>Potamilus</taxon>
    </lineage>
</organism>
<feature type="coiled-coil region" evidence="1">
    <location>
        <begin position="42"/>
        <end position="76"/>
    </location>
</feature>
<sequence length="411" mass="45370">MELKEDCEKMRISSKVVNNTESIRNLDPSSDRKQKNYLGMLLNTLQRALTSEKMIRKELEAQTKLVLSELNEVQEANYKTCSCDAVQTMFDTVQAETRVSLEMINVTLLAIKQWINNTVGTTSTLLNKVCGTNMAAADVLQSRENHRGKADDDRGAAYGGAVYLYNKTHVLVWAPNRSNNVGTGKVLSSGGSEWLGPKNISSHTAENDFSSADYESGWIDVDVSNADKVYHELHHGLGAFPALVAPQIRLGNTGYVSDGFGSSMFVTEEVFTTHVIKSQIKVRAFRSSQCQTECPGIPLKEYIVYPGEGQKDFENNIDINRDIAFLSVEATSGVDNGYRFLGSGAPLNYYDNQPYGGAVYSYSKTGVRVWRPSDTSTNGYLVHIRNPMGNGKNIQASKNGKIIFQILLGVQ</sequence>
<reference evidence="2" key="1">
    <citation type="journal article" date="2021" name="Genome Biol. Evol.">
        <title>A High-Quality Reference Genome for a Parasitic Bivalve with Doubly Uniparental Inheritance (Bivalvia: Unionida).</title>
        <authorList>
            <person name="Smith C.H."/>
        </authorList>
    </citation>
    <scope>NUCLEOTIDE SEQUENCE</scope>
    <source>
        <strain evidence="2">CHS0354</strain>
    </source>
</reference>
<comment type="caution">
    <text evidence="2">The sequence shown here is derived from an EMBL/GenBank/DDBJ whole genome shotgun (WGS) entry which is preliminary data.</text>
</comment>
<protein>
    <submittedName>
        <fullName evidence="2">Uncharacterized protein</fullName>
    </submittedName>
</protein>
<name>A0AAE0S3W8_9BIVA</name>
<reference evidence="2" key="2">
    <citation type="journal article" date="2021" name="Genome Biol. Evol.">
        <title>Developing a high-quality reference genome for a parasitic bivalve with doubly uniparental inheritance (Bivalvia: Unionida).</title>
        <authorList>
            <person name="Smith C.H."/>
        </authorList>
    </citation>
    <scope>NUCLEOTIDE SEQUENCE</scope>
    <source>
        <strain evidence="2">CHS0354</strain>
        <tissue evidence="2">Mantle</tissue>
    </source>
</reference>
<gene>
    <name evidence="2" type="ORF">CHS0354_021239</name>
</gene>
<keyword evidence="1" id="KW-0175">Coiled coil</keyword>